<feature type="transmembrane region" description="Helical" evidence="2">
    <location>
        <begin position="43"/>
        <end position="64"/>
    </location>
</feature>
<evidence type="ECO:0000256" key="1">
    <source>
        <dbReference type="SAM" id="MobiDB-lite"/>
    </source>
</evidence>
<reference evidence="3" key="1">
    <citation type="submission" date="2024-06" db="EMBL/GenBank/DDBJ databases">
        <authorList>
            <consortium name="consrtm"/>
            <person name="Uemura M."/>
            <person name="Terahara T."/>
        </authorList>
    </citation>
    <scope>NUCLEOTIDE SEQUENCE</scope>
    <source>
        <strain evidence="3">KM77-8</strain>
    </source>
</reference>
<keyword evidence="2" id="KW-1133">Transmembrane helix</keyword>
<feature type="compositionally biased region" description="Low complexity" evidence="1">
    <location>
        <begin position="299"/>
        <end position="309"/>
    </location>
</feature>
<evidence type="ECO:0008006" key="4">
    <source>
        <dbReference type="Google" id="ProtNLM"/>
    </source>
</evidence>
<feature type="compositionally biased region" description="Basic residues" evidence="1">
    <location>
        <begin position="255"/>
        <end position="271"/>
    </location>
</feature>
<feature type="transmembrane region" description="Helical" evidence="2">
    <location>
        <begin position="71"/>
        <end position="90"/>
    </location>
</feature>
<feature type="compositionally biased region" description="Pro residues" evidence="1">
    <location>
        <begin position="240"/>
        <end position="253"/>
    </location>
</feature>
<keyword evidence="2" id="KW-0812">Transmembrane</keyword>
<feature type="region of interest" description="Disordered" evidence="1">
    <location>
        <begin position="240"/>
        <end position="272"/>
    </location>
</feature>
<keyword evidence="2" id="KW-0472">Membrane</keyword>
<name>A0AAT9HZ23_9ACTN</name>
<dbReference type="AlphaFoldDB" id="A0AAT9HZ23"/>
<feature type="transmembrane region" description="Helical" evidence="2">
    <location>
        <begin position="17"/>
        <end position="37"/>
    </location>
</feature>
<organism evidence="3">
    <name type="scientific">Streptomyces haneummycinicus</name>
    <dbReference type="NCBI Taxonomy" id="3074435"/>
    <lineage>
        <taxon>Bacteria</taxon>
        <taxon>Bacillati</taxon>
        <taxon>Actinomycetota</taxon>
        <taxon>Actinomycetes</taxon>
        <taxon>Kitasatosporales</taxon>
        <taxon>Streptomycetaceae</taxon>
        <taxon>Streptomyces</taxon>
    </lineage>
</organism>
<feature type="transmembrane region" description="Helical" evidence="2">
    <location>
        <begin position="157"/>
        <end position="178"/>
    </location>
</feature>
<sequence>MTAPHPRTARSGHGLRILRAAVFAAVCVVLAGAGHTVASCAAVPLWTLGAGFLGAVAVAVPLAGRARSLPVIAALLAGGQTALHTLFGLGQHGMPAPGPSSALADAALIERAARLLCGPAAAAISPAEAERVLTDARIHHTGAAAYAETAAVVPASLLPSLGMLLGHVLAALAAGWLLRRGDLALLRLAELSAHGVAEGALVRSLRAALILVRALRAGLPGAPEGPRACRAPRCSHRPCPVPRTPAHGDPPGPAGRRHRIRSRRLTRRSGFHHGEGRRCAARVCGLFRVLPAVLHGGRPAAHAAHPSPSKTHRTGVLLP</sequence>
<reference evidence="3" key="2">
    <citation type="submission" date="2024-07" db="EMBL/GenBank/DDBJ databases">
        <title>Streptomyces haneummycinica sp. nov., a new antibiotic-producing actinobacterium isolated from marine sediment.</title>
        <authorList>
            <person name="Uemura M."/>
            <person name="Hamada M."/>
            <person name="Hirano S."/>
            <person name="Kobayashi K."/>
            <person name="Ohshiro T."/>
            <person name="Kobayashi T."/>
            <person name="Terahara T."/>
        </authorList>
    </citation>
    <scope>NUCLEOTIDE SEQUENCE</scope>
    <source>
        <strain evidence="3">KM77-8</strain>
    </source>
</reference>
<protein>
    <recommendedName>
        <fullName evidence="4">Integral membrane protein</fullName>
    </recommendedName>
</protein>
<feature type="region of interest" description="Disordered" evidence="1">
    <location>
        <begin position="298"/>
        <end position="319"/>
    </location>
</feature>
<proteinExistence type="predicted"/>
<evidence type="ECO:0000256" key="2">
    <source>
        <dbReference type="SAM" id="Phobius"/>
    </source>
</evidence>
<evidence type="ECO:0000313" key="3">
    <source>
        <dbReference type="EMBL" id="BFO22900.1"/>
    </source>
</evidence>
<dbReference type="EMBL" id="AP035768">
    <property type="protein sequence ID" value="BFO22900.1"/>
    <property type="molecule type" value="Genomic_DNA"/>
</dbReference>
<gene>
    <name evidence="3" type="ORF">SHKM778_92880</name>
</gene>
<accession>A0AAT9HZ23</accession>